<comment type="subunit">
    <text evidence="8">Heterodimer of a catalytic subunit (MsrP) and a heme-binding subunit (MsrQ).</text>
</comment>
<keyword evidence="8" id="KW-1003">Cell membrane</keyword>
<keyword evidence="3 8" id="KW-0349">Heme</keyword>
<feature type="transmembrane region" description="Helical" evidence="8">
    <location>
        <begin position="175"/>
        <end position="194"/>
    </location>
</feature>
<reference evidence="10 11" key="1">
    <citation type="submission" date="2024-03" db="EMBL/GenBank/DDBJ databases">
        <title>High-quality draft genome sequence of Oceanobacter sp. wDCs-4.</title>
        <authorList>
            <person name="Dong C."/>
        </authorList>
    </citation>
    <scope>NUCLEOTIDE SEQUENCE [LARGE SCALE GENOMIC DNA]</scope>
    <source>
        <strain evidence="11">wDCs-4</strain>
    </source>
</reference>
<feature type="transmembrane region" description="Helical" evidence="8">
    <location>
        <begin position="7"/>
        <end position="26"/>
    </location>
</feature>
<comment type="cofactor">
    <cofactor evidence="8">
        <name>FMN</name>
        <dbReference type="ChEBI" id="CHEBI:58210"/>
    </cofactor>
    <text evidence="8">Binds 1 FMN per subunit.</text>
</comment>
<comment type="function">
    <text evidence="8">Part of the MsrPQ system that repairs oxidized periplasmic proteins containing methionine sulfoxide residues (Met-O), using respiratory chain electrons. Thus protects these proteins from oxidative-stress damage caused by reactive species of oxygen and chlorine generated by the host defense mechanisms. MsrPQ is essential for the maintenance of envelope integrity under bleach stress, rescuing a wide series of structurally unrelated periplasmic proteins from methionine oxidation. MsrQ provides electrons for reduction to the reductase catalytic subunit MsrP, using the quinone pool of the respiratory chain.</text>
</comment>
<keyword evidence="8" id="KW-0288">FMN</keyword>
<dbReference type="Pfam" id="PF01794">
    <property type="entry name" value="Ferric_reduct"/>
    <property type="match status" value="1"/>
</dbReference>
<organism evidence="10 11">
    <name type="scientific">Oceanobacter antarcticus</name>
    <dbReference type="NCBI Taxonomy" id="3133425"/>
    <lineage>
        <taxon>Bacteria</taxon>
        <taxon>Pseudomonadati</taxon>
        <taxon>Pseudomonadota</taxon>
        <taxon>Gammaproteobacteria</taxon>
        <taxon>Oceanospirillales</taxon>
        <taxon>Oceanospirillaceae</taxon>
        <taxon>Oceanobacter</taxon>
    </lineage>
</organism>
<comment type="similarity">
    <text evidence="8">Belongs to the MsrQ family.</text>
</comment>
<evidence type="ECO:0000256" key="7">
    <source>
        <dbReference type="ARBA" id="ARBA00023136"/>
    </source>
</evidence>
<dbReference type="RefSeq" id="WP_416207359.1">
    <property type="nucleotide sequence ID" value="NZ_JBBKTX010000033.1"/>
</dbReference>
<keyword evidence="8" id="KW-0285">Flavoprotein</keyword>
<keyword evidence="11" id="KW-1185">Reference proteome</keyword>
<evidence type="ECO:0000256" key="8">
    <source>
        <dbReference type="HAMAP-Rule" id="MF_01207"/>
    </source>
</evidence>
<proteinExistence type="inferred from homology"/>
<comment type="cofactor">
    <cofactor evidence="8">
        <name>heme b</name>
        <dbReference type="ChEBI" id="CHEBI:60344"/>
    </cofactor>
    <text evidence="8">Binds 1 heme b (iron(II)-protoporphyrin IX) group per subunit.</text>
</comment>
<dbReference type="Proteomes" id="UP001620597">
    <property type="component" value="Unassembled WGS sequence"/>
</dbReference>
<evidence type="ECO:0000313" key="11">
    <source>
        <dbReference type="Proteomes" id="UP001620597"/>
    </source>
</evidence>
<keyword evidence="8" id="KW-0249">Electron transport</keyword>
<evidence type="ECO:0000256" key="4">
    <source>
        <dbReference type="ARBA" id="ARBA00022692"/>
    </source>
</evidence>
<feature type="transmembrane region" description="Helical" evidence="8">
    <location>
        <begin position="85"/>
        <end position="107"/>
    </location>
</feature>
<dbReference type="PANTHER" id="PTHR36964:SF1">
    <property type="entry name" value="PROTEIN-METHIONINE-SULFOXIDE REDUCTASE HEME-BINDING SUBUNIT MSRQ"/>
    <property type="match status" value="1"/>
</dbReference>
<dbReference type="InterPro" id="IPR022837">
    <property type="entry name" value="MsrQ-like"/>
</dbReference>
<keyword evidence="7 8" id="KW-0472">Membrane</keyword>
<keyword evidence="5 8" id="KW-1133">Transmembrane helix</keyword>
<feature type="transmembrane region" description="Helical" evidence="8">
    <location>
        <begin position="46"/>
        <end position="65"/>
    </location>
</feature>
<dbReference type="HAMAP" id="MF_01207">
    <property type="entry name" value="MsrQ"/>
    <property type="match status" value="1"/>
</dbReference>
<evidence type="ECO:0000256" key="5">
    <source>
        <dbReference type="ARBA" id="ARBA00022989"/>
    </source>
</evidence>
<protein>
    <recommendedName>
        <fullName evidence="8">Protein-methionine-sulfoxide reductase heme-binding subunit MsrQ</fullName>
    </recommendedName>
    <alternativeName>
        <fullName evidence="8">Flavocytochrome MsrQ</fullName>
    </alternativeName>
</protein>
<feature type="transmembrane region" description="Helical" evidence="8">
    <location>
        <begin position="119"/>
        <end position="140"/>
    </location>
</feature>
<name>A0ABW8NNJ1_9GAMM</name>
<comment type="caution">
    <text evidence="10">The sequence shown here is derived from an EMBL/GenBank/DDBJ whole genome shotgun (WGS) entry which is preliminary data.</text>
</comment>
<evidence type="ECO:0000256" key="2">
    <source>
        <dbReference type="ARBA" id="ARBA00022448"/>
    </source>
</evidence>
<feature type="transmembrane region" description="Helical" evidence="8">
    <location>
        <begin position="152"/>
        <end position="169"/>
    </location>
</feature>
<keyword evidence="4 8" id="KW-0812">Transmembrane</keyword>
<evidence type="ECO:0000313" key="10">
    <source>
        <dbReference type="EMBL" id="MFK4754508.1"/>
    </source>
</evidence>
<dbReference type="EMBL" id="JBBKTX010000033">
    <property type="protein sequence ID" value="MFK4754508.1"/>
    <property type="molecule type" value="Genomic_DNA"/>
</dbReference>
<dbReference type="InterPro" id="IPR013130">
    <property type="entry name" value="Fe3_Rdtase_TM_dom"/>
</dbReference>
<evidence type="ECO:0000256" key="1">
    <source>
        <dbReference type="ARBA" id="ARBA00004141"/>
    </source>
</evidence>
<gene>
    <name evidence="8" type="primary">msrQ</name>
    <name evidence="10" type="ORF">WG929_19050</name>
</gene>
<keyword evidence="8" id="KW-0479">Metal-binding</keyword>
<comment type="subcellular location">
    <subcellularLocation>
        <location evidence="8">Cell membrane</location>
        <topology evidence="8">Multi-pass membrane protein</topology>
    </subcellularLocation>
    <subcellularLocation>
        <location evidence="1">Membrane</location>
        <topology evidence="1">Multi-pass membrane protein</topology>
    </subcellularLocation>
</comment>
<evidence type="ECO:0000256" key="6">
    <source>
        <dbReference type="ARBA" id="ARBA00023004"/>
    </source>
</evidence>
<accession>A0ABW8NNJ1</accession>
<evidence type="ECO:0000256" key="3">
    <source>
        <dbReference type="ARBA" id="ARBA00022617"/>
    </source>
</evidence>
<sequence>MALSTKAWRGWLVLTAGLLPLIYLGWQIIRLQSGEWDVLGPEPGRAIVFFTGSWAFNLLLAGLAISPLRRLGIKWPATHRRMVGLLAFSYATCHLLAYAAFLLEWQWQEIASELVERPYLTLGMFAWLLLLPLAVTSHSYWQRRLKQRWKQLHALVYLIAVLAAIHYLLQIRSNWFEPVLYTVVAMLLLAERLWRKWWRKPSVRLSAAQKLHISLK</sequence>
<dbReference type="PANTHER" id="PTHR36964">
    <property type="entry name" value="PROTEIN-METHIONINE-SULFOXIDE REDUCTASE HEME-BINDING SUBUNIT MSRQ"/>
    <property type="match status" value="1"/>
</dbReference>
<feature type="domain" description="Ferric oxidoreductase" evidence="9">
    <location>
        <begin position="51"/>
        <end position="163"/>
    </location>
</feature>
<keyword evidence="2 8" id="KW-0813">Transport</keyword>
<keyword evidence="6 8" id="KW-0408">Iron</keyword>
<evidence type="ECO:0000259" key="9">
    <source>
        <dbReference type="Pfam" id="PF01794"/>
    </source>
</evidence>